<dbReference type="Pfam" id="PF02566">
    <property type="entry name" value="OsmC"/>
    <property type="match status" value="1"/>
</dbReference>
<name>A0A0G4H164_9ALVE</name>
<dbReference type="EMBL" id="CDMZ01001766">
    <property type="protein sequence ID" value="CEM37300.1"/>
    <property type="molecule type" value="Genomic_DNA"/>
</dbReference>
<dbReference type="PANTHER" id="PTHR35368:SF1">
    <property type="entry name" value="HYDROPEROXIDE REDUCTASE"/>
    <property type="match status" value="1"/>
</dbReference>
<dbReference type="Gene3D" id="3.30.300.20">
    <property type="match status" value="1"/>
</dbReference>
<proteinExistence type="predicted"/>
<dbReference type="PANTHER" id="PTHR35368">
    <property type="entry name" value="HYDROPEROXIDE REDUCTASE"/>
    <property type="match status" value="1"/>
</dbReference>
<sequence>MALRRSLCRLFPAVKYSVTAEGAAGPSMQYKAGKHSQFTDEPPKLGGQDKGMNPMETCLGSLCGCVHVLTYMVAKEMGLKFEKVGWSASCEFDPRGLMGKADVQVHWSKLILEGTIKTDAPDEQVQELLHKVEKRCPISSLMSNVKDLEYIASLKKG</sequence>
<accession>A0A0G4H164</accession>
<dbReference type="InterPro" id="IPR052924">
    <property type="entry name" value="OsmC/Ohr_hydroprdx_reductase"/>
</dbReference>
<dbReference type="VEuPathDB" id="CryptoDB:Cvel_821"/>
<dbReference type="InterPro" id="IPR015946">
    <property type="entry name" value="KH_dom-like_a/b"/>
</dbReference>
<dbReference type="AlphaFoldDB" id="A0A0G4H164"/>
<organism evidence="1">
    <name type="scientific">Chromera velia CCMP2878</name>
    <dbReference type="NCBI Taxonomy" id="1169474"/>
    <lineage>
        <taxon>Eukaryota</taxon>
        <taxon>Sar</taxon>
        <taxon>Alveolata</taxon>
        <taxon>Colpodellida</taxon>
        <taxon>Chromeraceae</taxon>
        <taxon>Chromera</taxon>
    </lineage>
</organism>
<protein>
    <recommendedName>
        <fullName evidence="2">OsmC-like protein</fullName>
    </recommendedName>
</protein>
<evidence type="ECO:0000313" key="1">
    <source>
        <dbReference type="EMBL" id="CEM37300.1"/>
    </source>
</evidence>
<gene>
    <name evidence="1" type="ORF">Cvel_821</name>
</gene>
<evidence type="ECO:0008006" key="2">
    <source>
        <dbReference type="Google" id="ProtNLM"/>
    </source>
</evidence>
<dbReference type="InterPro" id="IPR036102">
    <property type="entry name" value="OsmC/Ohrsf"/>
</dbReference>
<dbReference type="SUPFAM" id="SSF82784">
    <property type="entry name" value="OsmC-like"/>
    <property type="match status" value="1"/>
</dbReference>
<dbReference type="InterPro" id="IPR003718">
    <property type="entry name" value="OsmC/Ohr_fam"/>
</dbReference>
<reference evidence="1" key="1">
    <citation type="submission" date="2014-11" db="EMBL/GenBank/DDBJ databases">
        <authorList>
            <person name="Otto D Thomas"/>
            <person name="Naeem Raeece"/>
        </authorList>
    </citation>
    <scope>NUCLEOTIDE SEQUENCE</scope>
</reference>